<gene>
    <name evidence="1" type="ORF">G6F50_018338</name>
</gene>
<dbReference type="Proteomes" id="UP000740926">
    <property type="component" value="Unassembled WGS sequence"/>
</dbReference>
<dbReference type="EMBL" id="JAANIU010017246">
    <property type="protein sequence ID" value="KAG1527126.1"/>
    <property type="molecule type" value="Genomic_DNA"/>
</dbReference>
<evidence type="ECO:0000313" key="2">
    <source>
        <dbReference type="Proteomes" id="UP000740926"/>
    </source>
</evidence>
<name>A0A9P6XMQ7_9FUNG</name>
<evidence type="ECO:0000313" key="1">
    <source>
        <dbReference type="EMBL" id="KAG1527126.1"/>
    </source>
</evidence>
<proteinExistence type="predicted"/>
<organism evidence="1 2">
    <name type="scientific">Rhizopus delemar</name>
    <dbReference type="NCBI Taxonomy" id="936053"/>
    <lineage>
        <taxon>Eukaryota</taxon>
        <taxon>Fungi</taxon>
        <taxon>Fungi incertae sedis</taxon>
        <taxon>Mucoromycota</taxon>
        <taxon>Mucoromycotina</taxon>
        <taxon>Mucoromycetes</taxon>
        <taxon>Mucorales</taxon>
        <taxon>Mucorineae</taxon>
        <taxon>Rhizopodaceae</taxon>
        <taxon>Rhizopus</taxon>
    </lineage>
</organism>
<sequence>MQLCTRIGVTFQYRLGKKLERLFGAHRRLGRSMPGNCDAQSEGNAQCSHECPGNRQGDVRVGCAGLILLADISGPGGCHGCPCDRLCPASYSIGIGDWGGGVSRACPSPAK</sequence>
<keyword evidence="2" id="KW-1185">Reference proteome</keyword>
<accession>A0A9P6XMQ7</accession>
<comment type="caution">
    <text evidence="1">The sequence shown here is derived from an EMBL/GenBank/DDBJ whole genome shotgun (WGS) entry which is preliminary data.</text>
</comment>
<protein>
    <submittedName>
        <fullName evidence="1">Uncharacterized protein</fullName>
    </submittedName>
</protein>
<reference evidence="1 2" key="1">
    <citation type="journal article" date="2020" name="Microb. Genom.">
        <title>Genetic diversity of clinical and environmental Mucorales isolates obtained from an investigation of mucormycosis cases among solid organ transplant recipients.</title>
        <authorList>
            <person name="Nguyen M.H."/>
            <person name="Kaul D."/>
            <person name="Muto C."/>
            <person name="Cheng S.J."/>
            <person name="Richter R.A."/>
            <person name="Bruno V.M."/>
            <person name="Liu G."/>
            <person name="Beyhan S."/>
            <person name="Sundermann A.J."/>
            <person name="Mounaud S."/>
            <person name="Pasculle A.W."/>
            <person name="Nierman W.C."/>
            <person name="Driscoll E."/>
            <person name="Cumbie R."/>
            <person name="Clancy C.J."/>
            <person name="Dupont C.L."/>
        </authorList>
    </citation>
    <scope>NUCLEOTIDE SEQUENCE [LARGE SCALE GENOMIC DNA]</scope>
    <source>
        <strain evidence="1 2">GL24</strain>
    </source>
</reference>
<dbReference type="AlphaFoldDB" id="A0A9P6XMQ7"/>